<accession>A0ABR2K2P3</accession>
<evidence type="ECO:0000313" key="1">
    <source>
        <dbReference type="EMBL" id="KAK8885367.1"/>
    </source>
</evidence>
<dbReference type="Gene3D" id="2.130.10.10">
    <property type="entry name" value="YVTN repeat-like/Quinoprotein amine dehydrogenase"/>
    <property type="match status" value="1"/>
</dbReference>
<comment type="caution">
    <text evidence="1">The sequence shown here is derived from an EMBL/GenBank/DDBJ whole genome shotgun (WGS) entry which is preliminary data.</text>
</comment>
<name>A0ABR2K2P3_9EUKA</name>
<evidence type="ECO:0000313" key="2">
    <source>
        <dbReference type="Proteomes" id="UP001470230"/>
    </source>
</evidence>
<dbReference type="InterPro" id="IPR015943">
    <property type="entry name" value="WD40/YVTN_repeat-like_dom_sf"/>
</dbReference>
<dbReference type="EMBL" id="JAPFFF010000007">
    <property type="protein sequence ID" value="KAK8885367.1"/>
    <property type="molecule type" value="Genomic_DNA"/>
</dbReference>
<keyword evidence="2" id="KW-1185">Reference proteome</keyword>
<reference evidence="1 2" key="1">
    <citation type="submission" date="2024-04" db="EMBL/GenBank/DDBJ databases">
        <title>Tritrichomonas musculus Genome.</title>
        <authorList>
            <person name="Alves-Ferreira E."/>
            <person name="Grigg M."/>
            <person name="Lorenzi H."/>
            <person name="Galac M."/>
        </authorList>
    </citation>
    <scope>NUCLEOTIDE SEQUENCE [LARGE SCALE GENOMIC DNA]</scope>
    <source>
        <strain evidence="1 2">EAF2021</strain>
    </source>
</reference>
<protein>
    <submittedName>
        <fullName evidence="1">Uncharacterized protein</fullName>
    </submittedName>
</protein>
<proteinExistence type="predicted"/>
<organism evidence="1 2">
    <name type="scientific">Tritrichomonas musculus</name>
    <dbReference type="NCBI Taxonomy" id="1915356"/>
    <lineage>
        <taxon>Eukaryota</taxon>
        <taxon>Metamonada</taxon>
        <taxon>Parabasalia</taxon>
        <taxon>Tritrichomonadida</taxon>
        <taxon>Tritrichomonadidae</taxon>
        <taxon>Tritrichomonas</taxon>
    </lineage>
</organism>
<sequence>MQINEYVTVVKAFPGVSSLCSFGCQSGRIGIFDGETNRFTYNYLHNKPIIAIDIDDENIIYTADEFHILRHDHRMAKNPTLQIQTESPINDIAVFETSIAAATNDGIIISDGRNIQRKDNNHPKITTVPPTKLHFMNKNTLVSGYADSSVVLWDFFSEEMTSLEVPLLLKNRKMKPLGLASWTRKQVNTIAVGYESGISFYNNNSFIDHSSFEQKGHFGGFAAGPCFGPDYVITVIDDSSLLPCGMENGSANKITLHGVNISSITANYLMLVAADDDEEGYIAVLMPEAFGDEFY</sequence>
<dbReference type="SUPFAM" id="SSF50978">
    <property type="entry name" value="WD40 repeat-like"/>
    <property type="match status" value="1"/>
</dbReference>
<dbReference type="InterPro" id="IPR036322">
    <property type="entry name" value="WD40_repeat_dom_sf"/>
</dbReference>
<gene>
    <name evidence="1" type="ORF">M9Y10_040814</name>
</gene>
<dbReference type="Proteomes" id="UP001470230">
    <property type="component" value="Unassembled WGS sequence"/>
</dbReference>